<keyword evidence="5 9" id="KW-0732">Signal</keyword>
<dbReference type="GO" id="GO:0005886">
    <property type="term" value="C:plasma membrane"/>
    <property type="evidence" value="ECO:0007669"/>
    <property type="project" value="UniProtKB-SubCell"/>
</dbReference>
<feature type="chain" id="PRO_5013062902" evidence="9">
    <location>
        <begin position="21"/>
        <end position="473"/>
    </location>
</feature>
<evidence type="ECO:0000259" key="10">
    <source>
        <dbReference type="Pfam" id="PF10659"/>
    </source>
</evidence>
<sequence>MQNALVLACLTMAAVHHAQAAAGDNAAEFSLLCSLYLACHQGVELTDLDATEATRSAIQSLVAINLTAAENEFYGLDFSKPPPNPPEDANYSEFRTTWKELKQQINEGKLTIESTKLGRLADTKLRTHVQTTALELLSKLNQQLADIPQADKASTINAKLKGALYGSVNTKAESGSGKSFGNNGQNNCGDSGTGSNAAGISIANDLTCLCGGGNNAIKSCTDNGETLTNSGMANEAEATAAFNEIKQKCRVQWLAGPTEAVLAAGLAKFRDTIGTRHASNGNRKENYGKGAIYACSATDTDGCINYRHQMSAKNLDIKWVKAIEIALAEISKHRLQQQAIKDLKRNAAAFVETALRPYRHATVLNTVLANTQQLQQMEKEKSVKQHVKCEQFHNKSKECTDNGCKWKGADDKTGTCEADESKVKEQTNTEGKGAIAAATGCARYQNQPDCEKDKWSCYVIHNDRNSTNKCLKI</sequence>
<dbReference type="VEuPathDB" id="TriTrypDB:Tb09.v4.0102"/>
<comment type="function">
    <text evidence="1">VSG forms a coat on the surface of the parasite. The trypanosome evades the immune response of the host by expressing a series of antigenically distinct VSGs from an estimated 1000 VSG genes.</text>
</comment>
<evidence type="ECO:0000256" key="2">
    <source>
        <dbReference type="ARBA" id="ARBA00004609"/>
    </source>
</evidence>
<feature type="domain" description="Trypanosome variant surface glycoprotein C-terminal" evidence="10">
    <location>
        <begin position="389"/>
        <end position="454"/>
    </location>
</feature>
<comment type="subcellular location">
    <subcellularLocation>
        <location evidence="2">Cell membrane</location>
        <topology evidence="2">Lipid-anchor</topology>
        <topology evidence="2">GPI-anchor</topology>
    </subcellularLocation>
</comment>
<proteinExistence type="predicted"/>
<reference evidence="12" key="1">
    <citation type="submission" date="2016-08" db="EMBL/GenBank/DDBJ databases">
        <title>VSG repertoire of Trypanosoma brucei EATRO 1125.</title>
        <authorList>
            <person name="Cross G.A."/>
        </authorList>
    </citation>
    <scope>NUCLEOTIDE SEQUENCE</scope>
    <source>
        <strain evidence="12">EATRO 1125</strain>
    </source>
</reference>
<evidence type="ECO:0000256" key="5">
    <source>
        <dbReference type="ARBA" id="ARBA00022729"/>
    </source>
</evidence>
<keyword evidence="7" id="KW-0325">Glycoprotein</keyword>
<organism evidence="12">
    <name type="scientific">Trypanosoma brucei</name>
    <dbReference type="NCBI Taxonomy" id="5691"/>
    <lineage>
        <taxon>Eukaryota</taxon>
        <taxon>Discoba</taxon>
        <taxon>Euglenozoa</taxon>
        <taxon>Kinetoplastea</taxon>
        <taxon>Metakinetoplastina</taxon>
        <taxon>Trypanosomatida</taxon>
        <taxon>Trypanosomatidae</taxon>
        <taxon>Trypanosoma</taxon>
    </lineage>
</organism>
<dbReference type="Pfam" id="PF10659">
    <property type="entry name" value="Trypan_glycop_C"/>
    <property type="match status" value="1"/>
</dbReference>
<feature type="signal peptide" evidence="9">
    <location>
        <begin position="1"/>
        <end position="20"/>
    </location>
</feature>
<evidence type="ECO:0000256" key="7">
    <source>
        <dbReference type="ARBA" id="ARBA00023180"/>
    </source>
</evidence>
<evidence type="ECO:0000256" key="4">
    <source>
        <dbReference type="ARBA" id="ARBA00022622"/>
    </source>
</evidence>
<evidence type="ECO:0000313" key="12">
    <source>
        <dbReference type="EMBL" id="APD73190.1"/>
    </source>
</evidence>
<dbReference type="InterPro" id="IPR019609">
    <property type="entry name" value="Variant_surf_glycoprt_trypan_C"/>
</dbReference>
<keyword evidence="3" id="KW-1003">Cell membrane</keyword>
<evidence type="ECO:0000256" key="8">
    <source>
        <dbReference type="ARBA" id="ARBA00023288"/>
    </source>
</evidence>
<accession>A0A1J0R5R2</accession>
<dbReference type="GO" id="GO:0098552">
    <property type="term" value="C:side of membrane"/>
    <property type="evidence" value="ECO:0007669"/>
    <property type="project" value="UniProtKB-KW"/>
</dbReference>
<keyword evidence="6" id="KW-0472">Membrane</keyword>
<evidence type="ECO:0000256" key="6">
    <source>
        <dbReference type="ARBA" id="ARBA00023136"/>
    </source>
</evidence>
<name>A0A1J0R5R2_9TRYP</name>
<protein>
    <submittedName>
        <fullName evidence="12">Variant surface glycoprotein 1125.396</fullName>
    </submittedName>
</protein>
<evidence type="ECO:0000256" key="9">
    <source>
        <dbReference type="SAM" id="SignalP"/>
    </source>
</evidence>
<dbReference type="Pfam" id="PF13206">
    <property type="entry name" value="VSG_B"/>
    <property type="match status" value="1"/>
</dbReference>
<dbReference type="VEuPathDB" id="TriTrypDB:Tb427_000190600"/>
<dbReference type="AlphaFoldDB" id="A0A1J0R5R2"/>
<evidence type="ECO:0000256" key="1">
    <source>
        <dbReference type="ARBA" id="ARBA00002523"/>
    </source>
</evidence>
<dbReference type="VEuPathDB" id="TriTrypDB:Tb1125.Tb08.27P2.240"/>
<feature type="domain" description="Trypanosome variant surface glycoprotein B-type N-terminal" evidence="11">
    <location>
        <begin position="9"/>
        <end position="344"/>
    </location>
</feature>
<keyword evidence="4" id="KW-0336">GPI-anchor</keyword>
<keyword evidence="8" id="KW-0449">Lipoprotein</keyword>
<dbReference type="InterPro" id="IPR025932">
    <property type="entry name" value="Trypano_VSG_B_N_dom"/>
</dbReference>
<evidence type="ECO:0000256" key="3">
    <source>
        <dbReference type="ARBA" id="ARBA00022475"/>
    </source>
</evidence>
<evidence type="ECO:0000259" key="11">
    <source>
        <dbReference type="Pfam" id="PF13206"/>
    </source>
</evidence>
<dbReference type="EMBL" id="KX699234">
    <property type="protein sequence ID" value="APD73190.1"/>
    <property type="molecule type" value="Genomic_DNA"/>
</dbReference>